<sequence length="61" mass="6442">MKKIVLAVAAIALNAGAALSENPFVSQPEAVVARDRASLLSGQGAPKPVFFRDNQFRNCVS</sequence>
<dbReference type="RefSeq" id="WP_183651029.1">
    <property type="nucleotide sequence ID" value="NZ_JACIJG010000006.1"/>
</dbReference>
<evidence type="ECO:0000256" key="1">
    <source>
        <dbReference type="SAM" id="SignalP"/>
    </source>
</evidence>
<reference evidence="2 3" key="1">
    <citation type="submission" date="2020-08" db="EMBL/GenBank/DDBJ databases">
        <title>Genomic Encyclopedia of Type Strains, Phase IV (KMG-IV): sequencing the most valuable type-strain genomes for metagenomic binning, comparative biology and taxonomic classification.</title>
        <authorList>
            <person name="Goeker M."/>
        </authorList>
    </citation>
    <scope>NUCLEOTIDE SEQUENCE [LARGE SCALE GENOMIC DNA]</scope>
    <source>
        <strain evidence="2 3">DSM 26944</strain>
    </source>
</reference>
<name>A0A7W9AWN1_9HYPH</name>
<gene>
    <name evidence="2" type="ORF">FHS76_001850</name>
</gene>
<organism evidence="2 3">
    <name type="scientific">Brucella daejeonensis</name>
    <dbReference type="NCBI Taxonomy" id="659015"/>
    <lineage>
        <taxon>Bacteria</taxon>
        <taxon>Pseudomonadati</taxon>
        <taxon>Pseudomonadota</taxon>
        <taxon>Alphaproteobacteria</taxon>
        <taxon>Hyphomicrobiales</taxon>
        <taxon>Brucellaceae</taxon>
        <taxon>Brucella/Ochrobactrum group</taxon>
        <taxon>Brucella</taxon>
    </lineage>
</organism>
<accession>A0A7W9AWN1</accession>
<comment type="caution">
    <text evidence="2">The sequence shown here is derived from an EMBL/GenBank/DDBJ whole genome shotgun (WGS) entry which is preliminary data.</text>
</comment>
<dbReference type="EMBL" id="JACIJG010000006">
    <property type="protein sequence ID" value="MBB5701975.1"/>
    <property type="molecule type" value="Genomic_DNA"/>
</dbReference>
<feature type="signal peptide" evidence="1">
    <location>
        <begin position="1"/>
        <end position="20"/>
    </location>
</feature>
<evidence type="ECO:0000313" key="2">
    <source>
        <dbReference type="EMBL" id="MBB5701975.1"/>
    </source>
</evidence>
<proteinExistence type="predicted"/>
<keyword evidence="1" id="KW-0732">Signal</keyword>
<dbReference type="Proteomes" id="UP000555546">
    <property type="component" value="Unassembled WGS sequence"/>
</dbReference>
<protein>
    <submittedName>
        <fullName evidence="2">Uncharacterized protein</fullName>
    </submittedName>
</protein>
<keyword evidence="3" id="KW-1185">Reference proteome</keyword>
<dbReference type="AlphaFoldDB" id="A0A7W9AWN1"/>
<feature type="chain" id="PRO_5030832734" evidence="1">
    <location>
        <begin position="21"/>
        <end position="61"/>
    </location>
</feature>
<evidence type="ECO:0000313" key="3">
    <source>
        <dbReference type="Proteomes" id="UP000555546"/>
    </source>
</evidence>